<protein>
    <submittedName>
        <fullName evidence="1">Uncharacterized protein</fullName>
    </submittedName>
</protein>
<name>A0ABR5LIZ4_9MYCO</name>
<evidence type="ECO:0000313" key="2">
    <source>
        <dbReference type="Proteomes" id="UP000037962"/>
    </source>
</evidence>
<accession>A0ABR5LIZ4</accession>
<dbReference type="Proteomes" id="UP000037962">
    <property type="component" value="Unassembled WGS sequence"/>
</dbReference>
<proteinExistence type="predicted"/>
<reference evidence="1 2" key="1">
    <citation type="submission" date="2015-09" db="EMBL/GenBank/DDBJ databases">
        <title>Genome Sequences of Mycobacterium immunogenum Isolates, Recuperated from a Chloraminated Drinking Water Distribution System Simulator Subjected to Episodes of Nitrification.</title>
        <authorList>
            <person name="Gomez-Alvarez V."/>
            <person name="Revetta R.P."/>
        </authorList>
    </citation>
    <scope>NUCLEOTIDE SEQUENCE [LARGE SCALE GENOMIC DNA]</scope>
    <source>
        <strain evidence="1 2">H076</strain>
    </source>
</reference>
<organism evidence="1 2">
    <name type="scientific">Mycobacteroides immunogenum</name>
    <dbReference type="NCBI Taxonomy" id="83262"/>
    <lineage>
        <taxon>Bacteria</taxon>
        <taxon>Bacillati</taxon>
        <taxon>Actinomycetota</taxon>
        <taxon>Actinomycetes</taxon>
        <taxon>Mycobacteriales</taxon>
        <taxon>Mycobacteriaceae</taxon>
        <taxon>Mycobacteroides</taxon>
    </lineage>
</organism>
<sequence>MSQPQPDAYQYAAMQLAWEQFEPDICVAWITHVGTVAAALRAWELAGGTEGTVSYLDLLYGVLADDPFARAAANELEALDRVGAEGWVPTTWELIAKRAATVVVPVYTATERCYRRAAVEYVLQENRLASPECEGLSTTDMLSCVQVYTAARVRWNAAGFELTICHEGDAGAATKAILRDVVEANPIARAGEAQLTQEISRAGAAIVDEEWKWISERAETLLTLSAIADLSTAL</sequence>
<keyword evidence="2" id="KW-1185">Reference proteome</keyword>
<gene>
    <name evidence="1" type="ORF">AN912_27745</name>
</gene>
<dbReference type="RefSeq" id="WP_054429943.1">
    <property type="nucleotide sequence ID" value="NZ_LJFS01000058.1"/>
</dbReference>
<evidence type="ECO:0000313" key="1">
    <source>
        <dbReference type="EMBL" id="KPG25084.1"/>
    </source>
</evidence>
<comment type="caution">
    <text evidence="1">The sequence shown here is derived from an EMBL/GenBank/DDBJ whole genome shotgun (WGS) entry which is preliminary data.</text>
</comment>
<dbReference type="EMBL" id="LJFS01000058">
    <property type="protein sequence ID" value="KPG25084.1"/>
    <property type="molecule type" value="Genomic_DNA"/>
</dbReference>